<keyword evidence="1" id="KW-1133">Transmembrane helix</keyword>
<keyword evidence="1" id="KW-0812">Transmembrane</keyword>
<evidence type="ECO:0000313" key="3">
    <source>
        <dbReference type="Proteomes" id="UP000690515"/>
    </source>
</evidence>
<gene>
    <name evidence="2" type="ORF">KCG35_02310</name>
</gene>
<keyword evidence="1" id="KW-0472">Membrane</keyword>
<accession>A0ABS5Z745</accession>
<name>A0ABS5Z745_9GAMM</name>
<keyword evidence="3" id="KW-1185">Reference proteome</keyword>
<comment type="caution">
    <text evidence="2">The sequence shown here is derived from an EMBL/GenBank/DDBJ whole genome shotgun (WGS) entry which is preliminary data.</text>
</comment>
<reference evidence="2 3" key="1">
    <citation type="submission" date="2021-04" db="EMBL/GenBank/DDBJ databases">
        <authorList>
            <person name="Pira H."/>
            <person name="Risdian C."/>
            <person name="Wink J."/>
        </authorList>
    </citation>
    <scope>NUCLEOTIDE SEQUENCE [LARGE SCALE GENOMIC DNA]</scope>
    <source>
        <strain evidence="2 3">WH53</strain>
    </source>
</reference>
<evidence type="ECO:0000256" key="1">
    <source>
        <dbReference type="SAM" id="Phobius"/>
    </source>
</evidence>
<protein>
    <submittedName>
        <fullName evidence="2">Uncharacterized protein</fullName>
    </submittedName>
</protein>
<feature type="transmembrane region" description="Helical" evidence="1">
    <location>
        <begin position="32"/>
        <end position="53"/>
    </location>
</feature>
<feature type="transmembrane region" description="Helical" evidence="1">
    <location>
        <begin position="59"/>
        <end position="77"/>
    </location>
</feature>
<proteinExistence type="predicted"/>
<organism evidence="2 3">
    <name type="scientific">Zooshikella harenae</name>
    <dbReference type="NCBI Taxonomy" id="2827238"/>
    <lineage>
        <taxon>Bacteria</taxon>
        <taxon>Pseudomonadati</taxon>
        <taxon>Pseudomonadota</taxon>
        <taxon>Gammaproteobacteria</taxon>
        <taxon>Oceanospirillales</taxon>
        <taxon>Zooshikellaceae</taxon>
        <taxon>Zooshikella</taxon>
    </lineage>
</organism>
<dbReference type="RefSeq" id="WP_215818048.1">
    <property type="nucleotide sequence ID" value="NZ_JAGSOY010000003.1"/>
</dbReference>
<dbReference type="EMBL" id="JAGSOY010000003">
    <property type="protein sequence ID" value="MBU2709883.1"/>
    <property type="molecule type" value="Genomic_DNA"/>
</dbReference>
<evidence type="ECO:0000313" key="2">
    <source>
        <dbReference type="EMBL" id="MBU2709883.1"/>
    </source>
</evidence>
<sequence>MEIVGGIFLLAGVLVSLFYGIIILIKAFQTSILWGLGSLFIPLVGLIFIILHWQITKQPFLRSLISIPLIIVGAMLMPQQM</sequence>
<dbReference type="Proteomes" id="UP000690515">
    <property type="component" value="Unassembled WGS sequence"/>
</dbReference>
<feature type="transmembrane region" description="Helical" evidence="1">
    <location>
        <begin position="6"/>
        <end position="25"/>
    </location>
</feature>